<reference evidence="4" key="1">
    <citation type="submission" date="2020-05" db="EMBL/GenBank/DDBJ databases">
        <authorList>
            <person name="Chiriac C."/>
            <person name="Salcher M."/>
            <person name="Ghai R."/>
            <person name="Kavagutti S V."/>
        </authorList>
    </citation>
    <scope>NUCLEOTIDE SEQUENCE</scope>
</reference>
<protein>
    <submittedName>
        <fullName evidence="4">Unannotated protein</fullName>
    </submittedName>
</protein>
<dbReference type="InterPro" id="IPR038987">
    <property type="entry name" value="MoeA-like"/>
</dbReference>
<dbReference type="SMART" id="SM00852">
    <property type="entry name" value="MoCF_biosynth"/>
    <property type="match status" value="1"/>
</dbReference>
<dbReference type="InterPro" id="IPR005111">
    <property type="entry name" value="MoeA_C_domain_IV"/>
</dbReference>
<dbReference type="AlphaFoldDB" id="A0A6J7I6A0"/>
<dbReference type="EMBL" id="CAFBMR010000099">
    <property type="protein sequence ID" value="CAB4926204.1"/>
    <property type="molecule type" value="Genomic_DNA"/>
</dbReference>
<sequence>MSNELPWDQARRIAGSAPAPLPTVAARLSEAAGSLLATALIAITDLPAFDTAAMDGFAVAGPGPWELDESLAIVAGDSPSDLPHGYATPIATGAPIPVGATAVLRYEHAAIEESHGRRQLLAVDVLTGLPTDDRNAVRPGTDIRPRGEECRAGDALLDSDRILTPSMLGLAAAAGYDEIEIVPPPVVGTLIIGDELLSHGLPRAGRVRDALGPLIPAWVASLGTRANPPVRVPDTRNALIAELDDAAADVIITTGSTSMGPRDHLREVLRDIGAHWIVDGVAVRPGHPMLLARLADDRYVVGLPGNPLAAVAGLVTLAAPLIRALRGLPPMVATFATLLDDVTSHPHDTRLMPVALSGPANGLLARPLRFDGPAMLRSLAEADALVVIAPGAGQRGSTCEVLPLPTPV</sequence>
<evidence type="ECO:0000259" key="3">
    <source>
        <dbReference type="SMART" id="SM00852"/>
    </source>
</evidence>
<dbReference type="Gene3D" id="3.90.105.10">
    <property type="entry name" value="Molybdopterin biosynthesis moea protein, domain 2"/>
    <property type="match status" value="1"/>
</dbReference>
<organism evidence="4">
    <name type="scientific">freshwater metagenome</name>
    <dbReference type="NCBI Taxonomy" id="449393"/>
    <lineage>
        <taxon>unclassified sequences</taxon>
        <taxon>metagenomes</taxon>
        <taxon>ecological metagenomes</taxon>
    </lineage>
</organism>
<dbReference type="Pfam" id="PF03454">
    <property type="entry name" value="MoeA_C"/>
    <property type="match status" value="1"/>
</dbReference>
<dbReference type="Gene3D" id="2.40.340.10">
    <property type="entry name" value="MoeA, C-terminal, domain IV"/>
    <property type="match status" value="1"/>
</dbReference>
<dbReference type="CDD" id="cd00887">
    <property type="entry name" value="MoeA"/>
    <property type="match status" value="1"/>
</dbReference>
<evidence type="ECO:0000256" key="1">
    <source>
        <dbReference type="ARBA" id="ARBA00005046"/>
    </source>
</evidence>
<dbReference type="InterPro" id="IPR036425">
    <property type="entry name" value="MoaB/Mog-like_dom_sf"/>
</dbReference>
<proteinExistence type="predicted"/>
<dbReference type="PANTHER" id="PTHR10192">
    <property type="entry name" value="MOLYBDOPTERIN BIOSYNTHESIS PROTEIN"/>
    <property type="match status" value="1"/>
</dbReference>
<dbReference type="SUPFAM" id="SSF63867">
    <property type="entry name" value="MoeA C-terminal domain-like"/>
    <property type="match status" value="1"/>
</dbReference>
<dbReference type="InterPro" id="IPR036688">
    <property type="entry name" value="MoeA_C_domain_IV_sf"/>
</dbReference>
<dbReference type="GO" id="GO:0006777">
    <property type="term" value="P:Mo-molybdopterin cofactor biosynthetic process"/>
    <property type="evidence" value="ECO:0007669"/>
    <property type="project" value="UniProtKB-KW"/>
</dbReference>
<dbReference type="InterPro" id="IPR036135">
    <property type="entry name" value="MoeA_linker/N_sf"/>
</dbReference>
<dbReference type="PANTHER" id="PTHR10192:SF5">
    <property type="entry name" value="GEPHYRIN"/>
    <property type="match status" value="1"/>
</dbReference>
<comment type="pathway">
    <text evidence="1">Cofactor biosynthesis; molybdopterin biosynthesis.</text>
</comment>
<evidence type="ECO:0000256" key="2">
    <source>
        <dbReference type="ARBA" id="ARBA00023150"/>
    </source>
</evidence>
<dbReference type="UniPathway" id="UPA00344"/>
<dbReference type="Pfam" id="PF00994">
    <property type="entry name" value="MoCF_biosynth"/>
    <property type="match status" value="1"/>
</dbReference>
<dbReference type="GO" id="GO:0061599">
    <property type="term" value="F:molybdopterin molybdotransferase activity"/>
    <property type="evidence" value="ECO:0007669"/>
    <property type="project" value="TreeGrafter"/>
</dbReference>
<dbReference type="InterPro" id="IPR001453">
    <property type="entry name" value="MoaB/Mog_dom"/>
</dbReference>
<keyword evidence="2" id="KW-0501">Molybdenum cofactor biosynthesis</keyword>
<dbReference type="Gene3D" id="3.40.980.10">
    <property type="entry name" value="MoaB/Mog-like domain"/>
    <property type="match status" value="1"/>
</dbReference>
<dbReference type="InterPro" id="IPR005110">
    <property type="entry name" value="MoeA_linker/N"/>
</dbReference>
<evidence type="ECO:0000313" key="4">
    <source>
        <dbReference type="EMBL" id="CAB4926204.1"/>
    </source>
</evidence>
<dbReference type="GO" id="GO:0005829">
    <property type="term" value="C:cytosol"/>
    <property type="evidence" value="ECO:0007669"/>
    <property type="project" value="TreeGrafter"/>
</dbReference>
<feature type="domain" description="MoaB/Mog" evidence="3">
    <location>
        <begin position="188"/>
        <end position="324"/>
    </location>
</feature>
<accession>A0A6J7I6A0</accession>
<dbReference type="Pfam" id="PF03453">
    <property type="entry name" value="MoeA_N"/>
    <property type="match status" value="1"/>
</dbReference>
<dbReference type="Gene3D" id="2.170.190.11">
    <property type="entry name" value="Molybdopterin biosynthesis moea protein, domain 3"/>
    <property type="match status" value="1"/>
</dbReference>
<dbReference type="SUPFAM" id="SSF53218">
    <property type="entry name" value="Molybdenum cofactor biosynthesis proteins"/>
    <property type="match status" value="1"/>
</dbReference>
<gene>
    <name evidence="4" type="ORF">UFOPK3610_01693</name>
</gene>
<dbReference type="SUPFAM" id="SSF63882">
    <property type="entry name" value="MoeA N-terminal region -like"/>
    <property type="match status" value="1"/>
</dbReference>
<name>A0A6J7I6A0_9ZZZZ</name>